<dbReference type="PANTHER" id="PTHR10989">
    <property type="entry name" value="ANDROGEN-INDUCED PROTEIN 1-RELATED"/>
    <property type="match status" value="1"/>
</dbReference>
<keyword evidence="4 5" id="KW-0472">Membrane</keyword>
<evidence type="ECO:0000256" key="5">
    <source>
        <dbReference type="SAM" id="Phobius"/>
    </source>
</evidence>
<comment type="caution">
    <text evidence="6">The sequence shown here is derived from an EMBL/GenBank/DDBJ whole genome shotgun (WGS) entry which is preliminary data.</text>
</comment>
<feature type="transmembrane region" description="Helical" evidence="5">
    <location>
        <begin position="40"/>
        <end position="59"/>
    </location>
</feature>
<dbReference type="EMBL" id="SMZO01000012">
    <property type="protein sequence ID" value="TDL89257.1"/>
    <property type="molecule type" value="Genomic_DNA"/>
</dbReference>
<dbReference type="GO" id="GO:0012505">
    <property type="term" value="C:endomembrane system"/>
    <property type="evidence" value="ECO:0007669"/>
    <property type="project" value="UniProtKB-SubCell"/>
</dbReference>
<evidence type="ECO:0000256" key="2">
    <source>
        <dbReference type="ARBA" id="ARBA00022692"/>
    </source>
</evidence>
<reference evidence="6 7" key="1">
    <citation type="submission" date="2019-03" db="EMBL/GenBank/DDBJ databases">
        <title>Rhodobacteraceae bacterium SM1902, a new member of the family Rhodobacteraceae isolated from Yantai.</title>
        <authorList>
            <person name="Sun Y."/>
        </authorList>
    </citation>
    <scope>NUCLEOTIDE SEQUENCE [LARGE SCALE GENOMIC DNA]</scope>
    <source>
        <strain evidence="6 7">SM1902</strain>
    </source>
</reference>
<accession>A0A4R6AYC4</accession>
<sequence>MMRRSVLAFRWVVLLLAVIFFVDRAGVEDLGNMSEFGWQFRYLTIWALTASMISAALMLSSRFGGQDDRGAVFASITAVLNMIVVVSYWRLYFTDPALVNGENVIVPLREYYLHLLGPILQWIDVLAIKRGFRRMGASALWLGVLVLAYLGWAEFIVQPLNDQPVGTITNGLPYPFLNDMELSARLVFYGATWASGLVFIVVLRLAQAGVDRAVRR</sequence>
<name>A0A4R6AYC4_9RHOB</name>
<dbReference type="PANTHER" id="PTHR10989:SF16">
    <property type="entry name" value="AT02829P-RELATED"/>
    <property type="match status" value="1"/>
</dbReference>
<evidence type="ECO:0000256" key="1">
    <source>
        <dbReference type="ARBA" id="ARBA00004127"/>
    </source>
</evidence>
<feature type="transmembrane region" description="Helical" evidence="5">
    <location>
        <begin position="111"/>
        <end position="128"/>
    </location>
</feature>
<dbReference type="InterPro" id="IPR006838">
    <property type="entry name" value="ADTRP_AIG1"/>
</dbReference>
<evidence type="ECO:0000313" key="7">
    <source>
        <dbReference type="Proteomes" id="UP000294562"/>
    </source>
</evidence>
<feature type="transmembrane region" description="Helical" evidence="5">
    <location>
        <begin position="186"/>
        <end position="206"/>
    </location>
</feature>
<protein>
    <recommendedName>
        <fullName evidence="8">FAR-17a/AIG1-like protein</fullName>
    </recommendedName>
</protein>
<evidence type="ECO:0008006" key="8">
    <source>
        <dbReference type="Google" id="ProtNLM"/>
    </source>
</evidence>
<comment type="subcellular location">
    <subcellularLocation>
        <location evidence="1">Endomembrane system</location>
        <topology evidence="1">Multi-pass membrane protein</topology>
    </subcellularLocation>
</comment>
<keyword evidence="2 5" id="KW-0812">Transmembrane</keyword>
<dbReference type="Proteomes" id="UP000294562">
    <property type="component" value="Unassembled WGS sequence"/>
</dbReference>
<dbReference type="OrthoDB" id="7853064at2"/>
<organism evidence="6 7">
    <name type="scientific">Meridianimarinicoccus aquatilis</name>
    <dbReference type="NCBI Taxonomy" id="2552766"/>
    <lineage>
        <taxon>Bacteria</taxon>
        <taxon>Pseudomonadati</taxon>
        <taxon>Pseudomonadota</taxon>
        <taxon>Alphaproteobacteria</taxon>
        <taxon>Rhodobacterales</taxon>
        <taxon>Paracoccaceae</taxon>
        <taxon>Meridianimarinicoccus</taxon>
    </lineage>
</organism>
<feature type="transmembrane region" description="Helical" evidence="5">
    <location>
        <begin position="140"/>
        <end position="157"/>
    </location>
</feature>
<dbReference type="GO" id="GO:0016020">
    <property type="term" value="C:membrane"/>
    <property type="evidence" value="ECO:0007669"/>
    <property type="project" value="InterPro"/>
</dbReference>
<evidence type="ECO:0000313" key="6">
    <source>
        <dbReference type="EMBL" id="TDL89257.1"/>
    </source>
</evidence>
<proteinExistence type="predicted"/>
<dbReference type="RefSeq" id="WP_133342278.1">
    <property type="nucleotide sequence ID" value="NZ_SMZO01000012.1"/>
</dbReference>
<keyword evidence="3 5" id="KW-1133">Transmembrane helix</keyword>
<keyword evidence="7" id="KW-1185">Reference proteome</keyword>
<dbReference type="AlphaFoldDB" id="A0A4R6AYC4"/>
<evidence type="ECO:0000256" key="3">
    <source>
        <dbReference type="ARBA" id="ARBA00022989"/>
    </source>
</evidence>
<feature type="transmembrane region" description="Helical" evidence="5">
    <location>
        <begin position="71"/>
        <end position="91"/>
    </location>
</feature>
<dbReference type="Pfam" id="PF04750">
    <property type="entry name" value="Far-17a_AIG1"/>
    <property type="match status" value="1"/>
</dbReference>
<gene>
    <name evidence="6" type="ORF">E2L05_07360</name>
</gene>
<evidence type="ECO:0000256" key="4">
    <source>
        <dbReference type="ARBA" id="ARBA00023136"/>
    </source>
</evidence>